<feature type="transmembrane region" description="Helical" evidence="1">
    <location>
        <begin position="270"/>
        <end position="290"/>
    </location>
</feature>
<dbReference type="InterPro" id="IPR010266">
    <property type="entry name" value="NnrS"/>
</dbReference>
<proteinExistence type="predicted"/>
<dbReference type="PATRIC" id="fig|94132.3.peg.4175"/>
<feature type="transmembrane region" description="Helical" evidence="1">
    <location>
        <begin position="302"/>
        <end position="322"/>
    </location>
</feature>
<feature type="transmembrane region" description="Helical" evidence="1">
    <location>
        <begin position="241"/>
        <end position="263"/>
    </location>
</feature>
<reference evidence="2 3" key="1">
    <citation type="journal article" date="2014" name="Int. J. Syst. Evol. Microbiol.">
        <title>Ramlibacter solisilvae sp. nov., isolated from forest soil, and emended description of the genus Ramlibacter.</title>
        <authorList>
            <person name="Lee H.J."/>
            <person name="Lee S.H."/>
            <person name="Lee S.S."/>
            <person name="Lee J.S."/>
            <person name="Kim Y."/>
            <person name="Kim S.C."/>
            <person name="Jeon C.O."/>
        </authorList>
    </citation>
    <scope>NUCLEOTIDE SEQUENCE [LARGE SCALE GENOMIC DNA]</scope>
    <source>
        <strain evidence="2 3">5-10</strain>
    </source>
</reference>
<name>A0A140HL83_9BURK</name>
<feature type="transmembrane region" description="Helical" evidence="1">
    <location>
        <begin position="342"/>
        <end position="359"/>
    </location>
</feature>
<evidence type="ECO:0000313" key="2">
    <source>
        <dbReference type="EMBL" id="AMO25616.1"/>
    </source>
</evidence>
<feature type="transmembrane region" description="Helical" evidence="1">
    <location>
        <begin position="142"/>
        <end position="162"/>
    </location>
</feature>
<dbReference type="EMBL" id="CP010951">
    <property type="protein sequence ID" value="AMO25616.1"/>
    <property type="molecule type" value="Genomic_DNA"/>
</dbReference>
<feature type="transmembrane region" description="Helical" evidence="1">
    <location>
        <begin position="168"/>
        <end position="189"/>
    </location>
</feature>
<feature type="transmembrane region" description="Helical" evidence="1">
    <location>
        <begin position="102"/>
        <end position="121"/>
    </location>
</feature>
<evidence type="ECO:0000313" key="3">
    <source>
        <dbReference type="Proteomes" id="UP000070433"/>
    </source>
</evidence>
<feature type="transmembrane region" description="Helical" evidence="1">
    <location>
        <begin position="365"/>
        <end position="386"/>
    </location>
</feature>
<protein>
    <submittedName>
        <fullName evidence="2">Short-chain dehydrogenase</fullName>
    </submittedName>
</protein>
<feature type="transmembrane region" description="Helical" evidence="1">
    <location>
        <begin position="45"/>
        <end position="66"/>
    </location>
</feature>
<keyword evidence="1" id="KW-0812">Transmembrane</keyword>
<keyword evidence="3" id="KW-1185">Reference proteome</keyword>
<keyword evidence="1" id="KW-0472">Membrane</keyword>
<feature type="transmembrane region" description="Helical" evidence="1">
    <location>
        <begin position="210"/>
        <end position="229"/>
    </location>
</feature>
<keyword evidence="1" id="KW-1133">Transmembrane helix</keyword>
<dbReference type="AlphaFoldDB" id="A0A140HL83"/>
<evidence type="ECO:0000256" key="1">
    <source>
        <dbReference type="SAM" id="Phobius"/>
    </source>
</evidence>
<dbReference type="Proteomes" id="UP000070433">
    <property type="component" value="Chromosome"/>
</dbReference>
<feature type="transmembrane region" description="Helical" evidence="1">
    <location>
        <begin position="7"/>
        <end position="25"/>
    </location>
</feature>
<dbReference type="Pfam" id="PF05940">
    <property type="entry name" value="NnrS"/>
    <property type="match status" value="1"/>
</dbReference>
<gene>
    <name evidence="2" type="ORF">UC35_20465</name>
</gene>
<accession>A0A140HL83</accession>
<organism evidence="2 3">
    <name type="scientific">Ramlibacter tataouinensis</name>
    <dbReference type="NCBI Taxonomy" id="94132"/>
    <lineage>
        <taxon>Bacteria</taxon>
        <taxon>Pseudomonadati</taxon>
        <taxon>Pseudomonadota</taxon>
        <taxon>Betaproteobacteria</taxon>
        <taxon>Burkholderiales</taxon>
        <taxon>Comamonadaceae</taxon>
        <taxon>Ramlibacter</taxon>
    </lineage>
</organism>
<sequence>MAAPHRLAFFLAMLVLVTSGLWWAVLQFERLSGAFGLGYELPPTVVHASLMVFGFMPLFFAGFLFTAGPKWLGVQAPAARDIALPLALMAGGWLAWPFASHASAAAAMAALVLPIAGMAWMTWRFGRLISASREPDRLHAKAIVTGLAVGCASLCGVLASVFADAPLFARTFAYTGLWGFITVVFVSVAHRMIPFFTSSALPMVRAWRPFWVLWLLLGLAGFEAVATWLELFTGGPAWHGVRGAMEVTVGGVVIWLAFAWGLVQSLKVRLVAMLHLGFSWLGVGLVLSGASHLVQALTGQAWLALGGLHAVTMGCLGSLMMAMVTRVSCGHGGRPLVADDPVWALFWLLQAATTLRIAAAVPTGAAPVLTLAAALLWAGVLAVWGFRYGSWYGRARTDGRAG</sequence>
<feature type="transmembrane region" description="Helical" evidence="1">
    <location>
        <begin position="78"/>
        <end position="96"/>
    </location>
</feature>